<sequence length="131" mass="14326">MGVTSVCCLASRVWARHLRTQAASQLPRGSHPRPEGRASAKVVLPLTEEDLLKIAGNSSRQMQLLESTKESHSKKTELKSIGLKEKGKKATPPPLPPVTEDNQFQRLAESVTPLCEVQPSVTPAKCWECSL</sequence>
<evidence type="ECO:0000313" key="3">
    <source>
        <dbReference type="Proteomes" id="UP000324222"/>
    </source>
</evidence>
<feature type="compositionally biased region" description="Basic and acidic residues" evidence="1">
    <location>
        <begin position="67"/>
        <end position="85"/>
    </location>
</feature>
<evidence type="ECO:0000313" key="2">
    <source>
        <dbReference type="EMBL" id="MPC23382.1"/>
    </source>
</evidence>
<comment type="caution">
    <text evidence="2">The sequence shown here is derived from an EMBL/GenBank/DDBJ whole genome shotgun (WGS) entry which is preliminary data.</text>
</comment>
<dbReference type="EMBL" id="VSRR010001199">
    <property type="protein sequence ID" value="MPC23382.1"/>
    <property type="molecule type" value="Genomic_DNA"/>
</dbReference>
<evidence type="ECO:0000256" key="1">
    <source>
        <dbReference type="SAM" id="MobiDB-lite"/>
    </source>
</evidence>
<dbReference type="Proteomes" id="UP000324222">
    <property type="component" value="Unassembled WGS sequence"/>
</dbReference>
<accession>A0A5B7DP30</accession>
<name>A0A5B7DP30_PORTR</name>
<dbReference type="AlphaFoldDB" id="A0A5B7DP30"/>
<dbReference type="OrthoDB" id="10250660at2759"/>
<organism evidence="2 3">
    <name type="scientific">Portunus trituberculatus</name>
    <name type="common">Swimming crab</name>
    <name type="synonym">Neptunus trituberculatus</name>
    <dbReference type="NCBI Taxonomy" id="210409"/>
    <lineage>
        <taxon>Eukaryota</taxon>
        <taxon>Metazoa</taxon>
        <taxon>Ecdysozoa</taxon>
        <taxon>Arthropoda</taxon>
        <taxon>Crustacea</taxon>
        <taxon>Multicrustacea</taxon>
        <taxon>Malacostraca</taxon>
        <taxon>Eumalacostraca</taxon>
        <taxon>Eucarida</taxon>
        <taxon>Decapoda</taxon>
        <taxon>Pleocyemata</taxon>
        <taxon>Brachyura</taxon>
        <taxon>Eubrachyura</taxon>
        <taxon>Portunoidea</taxon>
        <taxon>Portunidae</taxon>
        <taxon>Portuninae</taxon>
        <taxon>Portunus</taxon>
    </lineage>
</organism>
<reference evidence="2 3" key="1">
    <citation type="submission" date="2019-05" db="EMBL/GenBank/DDBJ databases">
        <title>Another draft genome of Portunus trituberculatus and its Hox gene families provides insights of decapod evolution.</title>
        <authorList>
            <person name="Jeong J.-H."/>
            <person name="Song I."/>
            <person name="Kim S."/>
            <person name="Choi T."/>
            <person name="Kim D."/>
            <person name="Ryu S."/>
            <person name="Kim W."/>
        </authorList>
    </citation>
    <scope>NUCLEOTIDE SEQUENCE [LARGE SCALE GENOMIC DNA]</scope>
    <source>
        <tissue evidence="2">Muscle</tissue>
    </source>
</reference>
<feature type="region of interest" description="Disordered" evidence="1">
    <location>
        <begin position="65"/>
        <end position="100"/>
    </location>
</feature>
<gene>
    <name evidence="2" type="ORF">E2C01_016426</name>
</gene>
<keyword evidence="3" id="KW-1185">Reference proteome</keyword>
<proteinExistence type="predicted"/>
<protein>
    <submittedName>
        <fullName evidence="2">Uncharacterized protein</fullName>
    </submittedName>
</protein>